<dbReference type="InterPro" id="IPR002347">
    <property type="entry name" value="SDR_fam"/>
</dbReference>
<evidence type="ECO:0000259" key="4">
    <source>
        <dbReference type="SMART" id="SM00822"/>
    </source>
</evidence>
<dbReference type="Proteomes" id="UP001209922">
    <property type="component" value="Unassembled WGS sequence"/>
</dbReference>
<reference evidence="5 6" key="1">
    <citation type="submission" date="2022-10" db="EMBL/GenBank/DDBJ databases">
        <title>Xanthomonas sp. H13-6.</title>
        <authorList>
            <person name="Liu X."/>
            <person name="Deng Z."/>
            <person name="Jiang Y."/>
            <person name="Yu T."/>
            <person name="Ai J."/>
        </authorList>
    </citation>
    <scope>NUCLEOTIDE SEQUENCE [LARGE SCALE GENOMIC DNA]</scope>
    <source>
        <strain evidence="5 6">H13-6</strain>
    </source>
</reference>
<dbReference type="PIRSF" id="PIRSF000126">
    <property type="entry name" value="11-beta-HSD1"/>
    <property type="match status" value="1"/>
</dbReference>
<dbReference type="SMART" id="SM00822">
    <property type="entry name" value="PKS_KR"/>
    <property type="match status" value="1"/>
</dbReference>
<evidence type="ECO:0000256" key="3">
    <source>
        <dbReference type="RuleBase" id="RU000363"/>
    </source>
</evidence>
<proteinExistence type="inferred from homology"/>
<dbReference type="CDD" id="cd05233">
    <property type="entry name" value="SDR_c"/>
    <property type="match status" value="1"/>
</dbReference>
<feature type="domain" description="Ketoreductase" evidence="4">
    <location>
        <begin position="15"/>
        <end position="200"/>
    </location>
</feature>
<gene>
    <name evidence="5" type="ORF">OK345_00165</name>
</gene>
<dbReference type="PRINTS" id="PR00081">
    <property type="entry name" value="GDHRDH"/>
</dbReference>
<dbReference type="PANTHER" id="PTHR44196:SF2">
    <property type="entry name" value="SHORT-CHAIN DEHYDROGENASE-RELATED"/>
    <property type="match status" value="1"/>
</dbReference>
<evidence type="ECO:0000313" key="6">
    <source>
        <dbReference type="Proteomes" id="UP001209922"/>
    </source>
</evidence>
<dbReference type="PRINTS" id="PR00080">
    <property type="entry name" value="SDRFAMILY"/>
</dbReference>
<organism evidence="5 6">
    <name type="scientific">Xanthomonas chitinilytica</name>
    <dbReference type="NCBI Taxonomy" id="2989819"/>
    <lineage>
        <taxon>Bacteria</taxon>
        <taxon>Pseudomonadati</taxon>
        <taxon>Pseudomonadota</taxon>
        <taxon>Gammaproteobacteria</taxon>
        <taxon>Lysobacterales</taxon>
        <taxon>Lysobacteraceae</taxon>
        <taxon>Xanthomonas</taxon>
    </lineage>
</organism>
<evidence type="ECO:0000256" key="2">
    <source>
        <dbReference type="ARBA" id="ARBA00023002"/>
    </source>
</evidence>
<keyword evidence="2" id="KW-0560">Oxidoreductase</keyword>
<dbReference type="Gene3D" id="3.40.50.720">
    <property type="entry name" value="NAD(P)-binding Rossmann-like Domain"/>
    <property type="match status" value="1"/>
</dbReference>
<dbReference type="EMBL" id="JAPCHY010000001">
    <property type="protein sequence ID" value="MCW4470931.1"/>
    <property type="molecule type" value="Genomic_DNA"/>
</dbReference>
<dbReference type="InterPro" id="IPR036291">
    <property type="entry name" value="NAD(P)-bd_dom_sf"/>
</dbReference>
<dbReference type="PANTHER" id="PTHR44196">
    <property type="entry name" value="DEHYDROGENASE/REDUCTASE SDR FAMILY MEMBER 7B"/>
    <property type="match status" value="1"/>
</dbReference>
<accession>A0ABT3JR29</accession>
<comment type="caution">
    <text evidence="5">The sequence shown here is derived from an EMBL/GenBank/DDBJ whole genome shotgun (WGS) entry which is preliminary data.</text>
</comment>
<evidence type="ECO:0000256" key="1">
    <source>
        <dbReference type="ARBA" id="ARBA00006484"/>
    </source>
</evidence>
<dbReference type="RefSeq" id="WP_265125115.1">
    <property type="nucleotide sequence ID" value="NZ_JAPCHY010000001.1"/>
</dbReference>
<protein>
    <submittedName>
        <fullName evidence="5">SDR family oxidoreductase</fullName>
    </submittedName>
</protein>
<sequence>MSTPVPGPAPAPRPGYALVTGASSGIGAEIARQYARRGVPLILTARREDRLEQLAAELRPLVPVEVVAADLADPGAPLALYEEVQRRGLAVRILVNNAGYGVPGRYLANDWQTHADFLQVMVGAVSELTWRFLPAIRRHGDGRILNVSSVAGLVPGADGQTLYAPVKAYMVRFSESLALENAGQGVHVTALCPGFTWSEFHDVTGTRQMMSKLPGWLWLRADAVARAGIDAAERGQVLAVPGLAYKLACVAARLLPSRLLLALMGRNSRKIRRAG</sequence>
<name>A0ABT3JR29_9XANT</name>
<dbReference type="InterPro" id="IPR057326">
    <property type="entry name" value="KR_dom"/>
</dbReference>
<dbReference type="Pfam" id="PF00106">
    <property type="entry name" value="adh_short"/>
    <property type="match status" value="1"/>
</dbReference>
<evidence type="ECO:0000313" key="5">
    <source>
        <dbReference type="EMBL" id="MCW4470931.1"/>
    </source>
</evidence>
<comment type="similarity">
    <text evidence="1 3">Belongs to the short-chain dehydrogenases/reductases (SDR) family.</text>
</comment>
<keyword evidence="6" id="KW-1185">Reference proteome</keyword>
<dbReference type="SUPFAM" id="SSF51735">
    <property type="entry name" value="NAD(P)-binding Rossmann-fold domains"/>
    <property type="match status" value="1"/>
</dbReference>